<dbReference type="AlphaFoldDB" id="A0AAV8FGR0"/>
<keyword evidence="3" id="KW-0328">Glycosyltransferase</keyword>
<dbReference type="Pfam" id="PF00201">
    <property type="entry name" value="UDPGT"/>
    <property type="match status" value="1"/>
</dbReference>
<keyword evidence="6" id="KW-1185">Reference proteome</keyword>
<accession>A0AAV8FGR0</accession>
<comment type="similarity">
    <text evidence="1 3">Belongs to the UDP-glycosyltransferase family.</text>
</comment>
<dbReference type="EC" id="2.4.1.-" evidence="4"/>
<reference evidence="5" key="1">
    <citation type="submission" date="2022-08" db="EMBL/GenBank/DDBJ databases">
        <authorList>
            <person name="Marques A."/>
        </authorList>
    </citation>
    <scope>NUCLEOTIDE SEQUENCE</scope>
    <source>
        <strain evidence="5">RhyPub2mFocal</strain>
        <tissue evidence="5">Leaves</tissue>
    </source>
</reference>
<evidence type="ECO:0000313" key="6">
    <source>
        <dbReference type="Proteomes" id="UP001140206"/>
    </source>
</evidence>
<evidence type="ECO:0000256" key="1">
    <source>
        <dbReference type="ARBA" id="ARBA00009995"/>
    </source>
</evidence>
<dbReference type="InterPro" id="IPR050481">
    <property type="entry name" value="UDP-glycosyltransf_plant"/>
</dbReference>
<dbReference type="EMBL" id="JAMFTS010000002">
    <property type="protein sequence ID" value="KAJ4789452.1"/>
    <property type="molecule type" value="Genomic_DNA"/>
</dbReference>
<dbReference type="GO" id="GO:0035251">
    <property type="term" value="F:UDP-glucosyltransferase activity"/>
    <property type="evidence" value="ECO:0007669"/>
    <property type="project" value="InterPro"/>
</dbReference>
<comment type="caution">
    <text evidence="5">The sequence shown here is derived from an EMBL/GenBank/DDBJ whole genome shotgun (WGS) entry which is preliminary data.</text>
</comment>
<keyword evidence="2 3" id="KW-0808">Transferase</keyword>
<dbReference type="Proteomes" id="UP001140206">
    <property type="component" value="Chromosome 2"/>
</dbReference>
<dbReference type="FunFam" id="3.40.50.2000:FF:000056">
    <property type="entry name" value="Glycosyltransferase"/>
    <property type="match status" value="1"/>
</dbReference>
<proteinExistence type="inferred from homology"/>
<evidence type="ECO:0000256" key="4">
    <source>
        <dbReference type="RuleBase" id="RU362057"/>
    </source>
</evidence>
<dbReference type="Gene3D" id="3.40.50.2000">
    <property type="entry name" value="Glycogen Phosphorylase B"/>
    <property type="match status" value="4"/>
</dbReference>
<dbReference type="PROSITE" id="PS00375">
    <property type="entry name" value="UDPGT"/>
    <property type="match status" value="1"/>
</dbReference>
<dbReference type="SUPFAM" id="SSF53756">
    <property type="entry name" value="UDP-Glycosyltransferase/glycogen phosphorylase"/>
    <property type="match status" value="2"/>
</dbReference>
<evidence type="ECO:0000313" key="5">
    <source>
        <dbReference type="EMBL" id="KAJ4789452.1"/>
    </source>
</evidence>
<dbReference type="InterPro" id="IPR002213">
    <property type="entry name" value="UDP_glucos_trans"/>
</dbReference>
<dbReference type="PANTHER" id="PTHR48048:SF89">
    <property type="entry name" value="GLYCOSYLTRANSFERASE"/>
    <property type="match status" value="1"/>
</dbReference>
<gene>
    <name evidence="5" type="ORF">LUZ62_040698</name>
</gene>
<evidence type="ECO:0000256" key="2">
    <source>
        <dbReference type="ARBA" id="ARBA00022679"/>
    </source>
</evidence>
<dbReference type="CDD" id="cd03784">
    <property type="entry name" value="GT1_Gtf-like"/>
    <property type="match status" value="1"/>
</dbReference>
<dbReference type="InterPro" id="IPR035595">
    <property type="entry name" value="UDP_glycos_trans_CS"/>
</dbReference>
<name>A0AAV8FGR0_9POAL</name>
<dbReference type="PANTHER" id="PTHR48048">
    <property type="entry name" value="GLYCOSYLTRANSFERASE"/>
    <property type="match status" value="1"/>
</dbReference>
<sequence>MGAGHLRPMLELAKQFVRHGVSVIIPVMTGGPATDLVSKYSNSNPSISFHILPQITPTAPHPAPFVNMINTLKDYNDGLRTFLIMQSDISPISAIVLDIFCIHALDVASELGIPAYFFFTCSASTLSVFFQLLTYLPKHPMGDIGTTIMQFSGVPPLLASHLPSGLFDPTTEQYKLSLYMINRWAEGKGILVNSFESLEPRAVRALKDGFCLPNSTTPSIYCIGPVIIYEEQKEERHLCLSWLDTQPKKSVVFLCFGSKGSFPIEQLKEIANGLGNKGPYSLFPCCLGCTRIRISTQTEIPYSYSLFPSYPNTPLENSGQRFLWVLRSPPTVNPAKVFQQTAEPDLDILLPEGFLDRTKDRGMIVQVWVPQVEVLKHEAVGGFVSHCGWNSTLEALNFGVPMICWPLYAEQKMNKVFLVEEMKVGVELKGYEDGFVRADEIEAKVRWIIESDGAMDLKNRMMEVKESAIKAMEMEEGGSSFGAFIEFLECLN</sequence>
<evidence type="ECO:0000256" key="3">
    <source>
        <dbReference type="RuleBase" id="RU003718"/>
    </source>
</evidence>
<organism evidence="5 6">
    <name type="scientific">Rhynchospora pubera</name>
    <dbReference type="NCBI Taxonomy" id="906938"/>
    <lineage>
        <taxon>Eukaryota</taxon>
        <taxon>Viridiplantae</taxon>
        <taxon>Streptophyta</taxon>
        <taxon>Embryophyta</taxon>
        <taxon>Tracheophyta</taxon>
        <taxon>Spermatophyta</taxon>
        <taxon>Magnoliopsida</taxon>
        <taxon>Liliopsida</taxon>
        <taxon>Poales</taxon>
        <taxon>Cyperaceae</taxon>
        <taxon>Cyperoideae</taxon>
        <taxon>Rhynchosporeae</taxon>
        <taxon>Rhynchospora</taxon>
    </lineage>
</organism>
<protein>
    <recommendedName>
        <fullName evidence="4">Glycosyltransferase</fullName>
        <ecNumber evidence="4">2.4.1.-</ecNumber>
    </recommendedName>
</protein>